<evidence type="ECO:0000256" key="2">
    <source>
        <dbReference type="ARBA" id="ARBA00022980"/>
    </source>
</evidence>
<keyword evidence="4" id="KW-0496">Mitochondrion</keyword>
<dbReference type="GO" id="GO:0005840">
    <property type="term" value="C:ribosome"/>
    <property type="evidence" value="ECO:0007669"/>
    <property type="project" value="UniProtKB-KW"/>
</dbReference>
<keyword evidence="3" id="KW-0687">Ribonucleoprotein</keyword>
<evidence type="ECO:0000256" key="1">
    <source>
        <dbReference type="ARBA" id="ARBA00010745"/>
    </source>
</evidence>
<dbReference type="SMART" id="SM01374">
    <property type="entry name" value="Ribosomal_L14"/>
    <property type="match status" value="1"/>
</dbReference>
<dbReference type="GO" id="GO:0006412">
    <property type="term" value="P:translation"/>
    <property type="evidence" value="ECO:0007669"/>
    <property type="project" value="InterPro"/>
</dbReference>
<dbReference type="InterPro" id="IPR036853">
    <property type="entry name" value="Ribosomal_uL14_sf"/>
</dbReference>
<reference evidence="4" key="2">
    <citation type="journal article" date="2016" name="Mitochondrial DNA Part B Resour">
        <title>Complete mitochondrial genome of a DHA-rich protist Schizochytrium sp. TIO1101.</title>
        <authorList>
            <person name="Wang Z."/>
            <person name="Lou S."/>
            <person name="Hu F."/>
            <person name="Wu P."/>
            <person name="Yang L."/>
            <person name="Li H."/>
            <person name="He L."/>
            <person name="Lin X."/>
        </authorList>
    </citation>
    <scope>NUCLEOTIDE SEQUENCE</scope>
</reference>
<sequence>MLYPQITLNVLDNSGVREVRCVHIKNKRYANNGVVGSVFVGVVQAMKNQTNKQQKFKKGQLVAGLFTGSKKETSLNMYSTGFYAKYSQNYCVLLDIKSFRKNQKNLGSRSQGAVSFIIKQKGFYKAYSLFDNYF</sequence>
<keyword evidence="2 4" id="KW-0689">Ribosomal protein</keyword>
<dbReference type="Pfam" id="PF00238">
    <property type="entry name" value="Ribosomal_L14"/>
    <property type="match status" value="1"/>
</dbReference>
<dbReference type="SUPFAM" id="SSF50193">
    <property type="entry name" value="Ribosomal protein L14"/>
    <property type="match status" value="1"/>
</dbReference>
<gene>
    <name evidence="4" type="primary">rpl14</name>
</gene>
<proteinExistence type="inferred from homology"/>
<accession>A0A2Z1TLH3</accession>
<name>A0A2Z1TLH3_9STRA</name>
<dbReference type="Gene3D" id="2.40.150.20">
    <property type="entry name" value="Ribosomal protein L14"/>
    <property type="match status" value="1"/>
</dbReference>
<dbReference type="HAMAP" id="MF_01367">
    <property type="entry name" value="Ribosomal_uL14"/>
    <property type="match status" value="1"/>
</dbReference>
<dbReference type="GO" id="GO:0003735">
    <property type="term" value="F:structural constituent of ribosome"/>
    <property type="evidence" value="ECO:0007669"/>
    <property type="project" value="InterPro"/>
</dbReference>
<reference evidence="4" key="1">
    <citation type="submission" date="2015-11" db="EMBL/GenBank/DDBJ databases">
        <authorList>
            <person name="Zhang Y."/>
            <person name="Guo Z."/>
        </authorList>
    </citation>
    <scope>NUCLEOTIDE SEQUENCE</scope>
</reference>
<dbReference type="GO" id="GO:1990904">
    <property type="term" value="C:ribonucleoprotein complex"/>
    <property type="evidence" value="ECO:0007669"/>
    <property type="project" value="UniProtKB-KW"/>
</dbReference>
<organism evidence="4">
    <name type="scientific">Schizochytrium sp. TIO1101</name>
    <dbReference type="NCBI Taxonomy" id="1868228"/>
    <lineage>
        <taxon>Eukaryota</taxon>
        <taxon>Sar</taxon>
        <taxon>Stramenopiles</taxon>
        <taxon>Bigyra</taxon>
        <taxon>Labyrinthulomycetes</taxon>
        <taxon>Thraustochytrida</taxon>
        <taxon>Thraustochytriidae</taxon>
        <taxon>Schizochytrium</taxon>
    </lineage>
</organism>
<comment type="similarity">
    <text evidence="1">Belongs to the universal ribosomal protein uL14 family.</text>
</comment>
<evidence type="ECO:0000256" key="3">
    <source>
        <dbReference type="ARBA" id="ARBA00023274"/>
    </source>
</evidence>
<dbReference type="InterPro" id="IPR000218">
    <property type="entry name" value="Ribosomal_uL14"/>
</dbReference>
<dbReference type="AlphaFoldDB" id="A0A2Z1TLH3"/>
<evidence type="ECO:0000313" key="4">
    <source>
        <dbReference type="EMBL" id="ANO44459.1"/>
    </source>
</evidence>
<protein>
    <submittedName>
        <fullName evidence="4">Ribosomal protein L14</fullName>
    </submittedName>
</protein>
<dbReference type="EMBL" id="KU183024">
    <property type="protein sequence ID" value="ANO44459.1"/>
    <property type="molecule type" value="Genomic_DNA"/>
</dbReference>
<geneLocation type="mitochondrion" evidence="4"/>